<dbReference type="InterPro" id="IPR038757">
    <property type="entry name" value="BRAP"/>
</dbReference>
<evidence type="ECO:0000256" key="6">
    <source>
        <dbReference type="ARBA" id="ARBA00022989"/>
    </source>
</evidence>
<evidence type="ECO:0000256" key="1">
    <source>
        <dbReference type="ARBA" id="ARBA00004323"/>
    </source>
</evidence>
<evidence type="ECO:0000256" key="4">
    <source>
        <dbReference type="ARBA" id="ARBA00022692"/>
    </source>
</evidence>
<proteinExistence type="predicted"/>
<evidence type="ECO:0000256" key="2">
    <source>
        <dbReference type="ARBA" id="ARBA00004496"/>
    </source>
</evidence>
<reference evidence="10" key="1">
    <citation type="submission" date="2021-12" db="EMBL/GenBank/DDBJ databases">
        <authorList>
            <person name="King R."/>
        </authorList>
    </citation>
    <scope>NUCLEOTIDE SEQUENCE</scope>
</reference>
<feature type="transmembrane region" description="Helical" evidence="9">
    <location>
        <begin position="60"/>
        <end position="82"/>
    </location>
</feature>
<evidence type="ECO:0000256" key="8">
    <source>
        <dbReference type="ARBA" id="ARBA00023136"/>
    </source>
</evidence>
<dbReference type="GO" id="GO:0000139">
    <property type="term" value="C:Golgi membrane"/>
    <property type="evidence" value="ECO:0007669"/>
    <property type="project" value="UniProtKB-SubCell"/>
</dbReference>
<keyword evidence="11" id="KW-1185">Reference proteome</keyword>
<evidence type="ECO:0000256" key="7">
    <source>
        <dbReference type="ARBA" id="ARBA00023034"/>
    </source>
</evidence>
<keyword evidence="6 9" id="KW-1133">Transmembrane helix</keyword>
<evidence type="ECO:0000256" key="9">
    <source>
        <dbReference type="SAM" id="Phobius"/>
    </source>
</evidence>
<dbReference type="PANTHER" id="PTHR35259:SF1">
    <property type="entry name" value="BOMBESIN RECEPTOR-ACTIVATED PROTEIN C6ORF89"/>
    <property type="match status" value="1"/>
</dbReference>
<keyword evidence="4 9" id="KW-0812">Transmembrane</keyword>
<sequence>MATDNVLKEYSDSIKLLKHQCFDAGLSEEEFRNLYFNSLESLHSKQHKQSRTMIMKKHKLLLIGMLMAGFCIYKYATLYSYIICNLQDYIYPGLRFLRKLSIPFISLFPSLSEYYHETCIIQNPFFTIADMDCWPCSTVNNVREIYKPTKPVNSQQISPFVYLTDQQVINMIALKDIYFQNKQLFDKEAKFNSMPLARILRQYIPRPKVVPKFGQSTERFIIMDSSKKSFKVPDTECTFSFLLSLSGDRNVHLVPAEECKHQCKSLKVELKETFLLWYNWWYWRPVIQPTSSNETFIAHVGSYC</sequence>
<keyword evidence="7" id="KW-0333">Golgi apparatus</keyword>
<keyword evidence="8 9" id="KW-0472">Membrane</keyword>
<gene>
    <name evidence="10" type="ORF">DIATSA_LOCUS9685</name>
</gene>
<dbReference type="EMBL" id="OU893335">
    <property type="protein sequence ID" value="CAG9792124.1"/>
    <property type="molecule type" value="Genomic_DNA"/>
</dbReference>
<dbReference type="Proteomes" id="UP001153714">
    <property type="component" value="Chromosome 4"/>
</dbReference>
<dbReference type="OrthoDB" id="10036464at2759"/>
<keyword evidence="3" id="KW-0963">Cytoplasm</keyword>
<keyword evidence="5" id="KW-0735">Signal-anchor</keyword>
<accession>A0A9N9R984</accession>
<evidence type="ECO:0000313" key="11">
    <source>
        <dbReference type="Proteomes" id="UP001153714"/>
    </source>
</evidence>
<organism evidence="10 11">
    <name type="scientific">Diatraea saccharalis</name>
    <name type="common">sugarcane borer</name>
    <dbReference type="NCBI Taxonomy" id="40085"/>
    <lineage>
        <taxon>Eukaryota</taxon>
        <taxon>Metazoa</taxon>
        <taxon>Ecdysozoa</taxon>
        <taxon>Arthropoda</taxon>
        <taxon>Hexapoda</taxon>
        <taxon>Insecta</taxon>
        <taxon>Pterygota</taxon>
        <taxon>Neoptera</taxon>
        <taxon>Endopterygota</taxon>
        <taxon>Lepidoptera</taxon>
        <taxon>Glossata</taxon>
        <taxon>Ditrysia</taxon>
        <taxon>Pyraloidea</taxon>
        <taxon>Crambidae</taxon>
        <taxon>Crambinae</taxon>
        <taxon>Diatraea</taxon>
    </lineage>
</organism>
<dbReference type="AlphaFoldDB" id="A0A9N9R984"/>
<evidence type="ECO:0000313" key="10">
    <source>
        <dbReference type="EMBL" id="CAG9792124.1"/>
    </source>
</evidence>
<comment type="subcellular location">
    <subcellularLocation>
        <location evidence="2">Cytoplasm</location>
    </subcellularLocation>
    <subcellularLocation>
        <location evidence="1">Golgi apparatus membrane</location>
        <topology evidence="1">Single-pass type II membrane protein</topology>
    </subcellularLocation>
</comment>
<reference evidence="10" key="2">
    <citation type="submission" date="2022-10" db="EMBL/GenBank/DDBJ databases">
        <authorList>
            <consortium name="ENA_rothamsted_submissions"/>
            <consortium name="culmorum"/>
            <person name="King R."/>
        </authorList>
    </citation>
    <scope>NUCLEOTIDE SEQUENCE</scope>
</reference>
<name>A0A9N9R984_9NEOP</name>
<evidence type="ECO:0000256" key="5">
    <source>
        <dbReference type="ARBA" id="ARBA00022968"/>
    </source>
</evidence>
<protein>
    <submittedName>
        <fullName evidence="10">Uncharacterized protein</fullName>
    </submittedName>
</protein>
<evidence type="ECO:0000256" key="3">
    <source>
        <dbReference type="ARBA" id="ARBA00022490"/>
    </source>
</evidence>
<dbReference type="PANTHER" id="PTHR35259">
    <property type="entry name" value="BOMBESIN RECEPTOR-ACTIVATED PROTEIN C6ORF89"/>
    <property type="match status" value="1"/>
</dbReference>